<proteinExistence type="predicted"/>
<protein>
    <submittedName>
        <fullName evidence="3">Uncharacterized protein</fullName>
    </submittedName>
</protein>
<sequence>MAEFRPLGSPLPSEKMSASSELSSPSRLFHPQRLRRGCRSIGTSTLSDPARRFEAFIASHRFAGHLLA</sequence>
<accession>A0A7E4WD22</accession>
<dbReference type="WBParaSite" id="Pan_g9500.t1">
    <property type="protein sequence ID" value="Pan_g9500.t1"/>
    <property type="gene ID" value="Pan_g9500"/>
</dbReference>
<reference evidence="2" key="1">
    <citation type="journal article" date="2013" name="Genetics">
        <title>The draft genome and transcriptome of Panagrellus redivivus are shaped by the harsh demands of a free-living lifestyle.</title>
        <authorList>
            <person name="Srinivasan J."/>
            <person name="Dillman A.R."/>
            <person name="Macchietto M.G."/>
            <person name="Heikkinen L."/>
            <person name="Lakso M."/>
            <person name="Fracchia K.M."/>
            <person name="Antoshechkin I."/>
            <person name="Mortazavi A."/>
            <person name="Wong G."/>
            <person name="Sternberg P.W."/>
        </authorList>
    </citation>
    <scope>NUCLEOTIDE SEQUENCE [LARGE SCALE GENOMIC DNA]</scope>
    <source>
        <strain evidence="2">MT8872</strain>
    </source>
</reference>
<name>A0A7E4WD22_PANRE</name>
<reference evidence="3" key="2">
    <citation type="submission" date="2020-10" db="UniProtKB">
        <authorList>
            <consortium name="WormBaseParasite"/>
        </authorList>
    </citation>
    <scope>IDENTIFICATION</scope>
</reference>
<organism evidence="2 3">
    <name type="scientific">Panagrellus redivivus</name>
    <name type="common">Microworm</name>
    <dbReference type="NCBI Taxonomy" id="6233"/>
    <lineage>
        <taxon>Eukaryota</taxon>
        <taxon>Metazoa</taxon>
        <taxon>Ecdysozoa</taxon>
        <taxon>Nematoda</taxon>
        <taxon>Chromadorea</taxon>
        <taxon>Rhabditida</taxon>
        <taxon>Tylenchina</taxon>
        <taxon>Panagrolaimomorpha</taxon>
        <taxon>Panagrolaimoidea</taxon>
        <taxon>Panagrolaimidae</taxon>
        <taxon>Panagrellus</taxon>
    </lineage>
</organism>
<dbReference type="Proteomes" id="UP000492821">
    <property type="component" value="Unassembled WGS sequence"/>
</dbReference>
<evidence type="ECO:0000256" key="1">
    <source>
        <dbReference type="SAM" id="MobiDB-lite"/>
    </source>
</evidence>
<evidence type="ECO:0000313" key="3">
    <source>
        <dbReference type="WBParaSite" id="Pan_g9500.t1"/>
    </source>
</evidence>
<keyword evidence="2" id="KW-1185">Reference proteome</keyword>
<dbReference type="AlphaFoldDB" id="A0A7E4WD22"/>
<feature type="region of interest" description="Disordered" evidence="1">
    <location>
        <begin position="1"/>
        <end position="34"/>
    </location>
</feature>
<feature type="compositionally biased region" description="Low complexity" evidence="1">
    <location>
        <begin position="12"/>
        <end position="26"/>
    </location>
</feature>
<evidence type="ECO:0000313" key="2">
    <source>
        <dbReference type="Proteomes" id="UP000492821"/>
    </source>
</evidence>